<proteinExistence type="predicted"/>
<dbReference type="EMBL" id="WIUZ02000012">
    <property type="protein sequence ID" value="KAF9782241.1"/>
    <property type="molecule type" value="Genomic_DNA"/>
</dbReference>
<sequence>MIIEVRFLNCVSVCVWRRRRTRRLTSKKPRSVKLCTGDGGGTTCYRSTGRGKRAQEIERRNHHEARGTQERAPAAEIREIEPDGERPSPPTHRIPPSTTVGWGLGSGLPPKIIDNRQSCDPNSLDAKRAEWRRSEVEKRNTVKQGQEGPRFRIHPRKPDAANPLVMWRHIAPGGPSSSRAIPRAGLANPLLQHETRKVYIGTDNQIWLQTMPTRTRAVRKTFEYSGALERNSVEKAAGNSCAPKVGTVLDSAGIGEQRYRTIPLPFQEVGPTHIKHSAGFNECGVHWAQFIRVGGGCTREQSSRAPTLGVNCVCVWGSKPRTHGRAAKESRKWFPVLEEVRPQRGPQLVQWWTRK</sequence>
<organism evidence="2 3">
    <name type="scientific">Thelephora terrestris</name>
    <dbReference type="NCBI Taxonomy" id="56493"/>
    <lineage>
        <taxon>Eukaryota</taxon>
        <taxon>Fungi</taxon>
        <taxon>Dikarya</taxon>
        <taxon>Basidiomycota</taxon>
        <taxon>Agaricomycotina</taxon>
        <taxon>Agaricomycetes</taxon>
        <taxon>Thelephorales</taxon>
        <taxon>Thelephoraceae</taxon>
        <taxon>Thelephora</taxon>
    </lineage>
</organism>
<evidence type="ECO:0000256" key="1">
    <source>
        <dbReference type="SAM" id="MobiDB-lite"/>
    </source>
</evidence>
<dbReference type="Proteomes" id="UP000736335">
    <property type="component" value="Unassembled WGS sequence"/>
</dbReference>
<dbReference type="AlphaFoldDB" id="A0A9P6HAP3"/>
<accession>A0A9P6HAP3</accession>
<protein>
    <submittedName>
        <fullName evidence="2">Uncharacterized protein</fullName>
    </submittedName>
</protein>
<name>A0A9P6HAP3_9AGAM</name>
<evidence type="ECO:0000313" key="3">
    <source>
        <dbReference type="Proteomes" id="UP000736335"/>
    </source>
</evidence>
<feature type="compositionally biased region" description="Basic and acidic residues" evidence="1">
    <location>
        <begin position="53"/>
        <end position="69"/>
    </location>
</feature>
<keyword evidence="3" id="KW-1185">Reference proteome</keyword>
<feature type="compositionally biased region" description="Basic and acidic residues" evidence="1">
    <location>
        <begin position="76"/>
        <end position="86"/>
    </location>
</feature>
<comment type="caution">
    <text evidence="2">The sequence shown here is derived from an EMBL/GenBank/DDBJ whole genome shotgun (WGS) entry which is preliminary data.</text>
</comment>
<feature type="region of interest" description="Disordered" evidence="1">
    <location>
        <begin position="46"/>
        <end position="125"/>
    </location>
</feature>
<reference evidence="2" key="1">
    <citation type="journal article" date="2020" name="Nat. Commun.">
        <title>Large-scale genome sequencing of mycorrhizal fungi provides insights into the early evolution of symbiotic traits.</title>
        <authorList>
            <person name="Miyauchi S."/>
            <person name="Kiss E."/>
            <person name="Kuo A."/>
            <person name="Drula E."/>
            <person name="Kohler A."/>
            <person name="Sanchez-Garcia M."/>
            <person name="Morin E."/>
            <person name="Andreopoulos B."/>
            <person name="Barry K.W."/>
            <person name="Bonito G."/>
            <person name="Buee M."/>
            <person name="Carver A."/>
            <person name="Chen C."/>
            <person name="Cichocki N."/>
            <person name="Clum A."/>
            <person name="Culley D."/>
            <person name="Crous P.W."/>
            <person name="Fauchery L."/>
            <person name="Girlanda M."/>
            <person name="Hayes R.D."/>
            <person name="Keri Z."/>
            <person name="LaButti K."/>
            <person name="Lipzen A."/>
            <person name="Lombard V."/>
            <person name="Magnuson J."/>
            <person name="Maillard F."/>
            <person name="Murat C."/>
            <person name="Nolan M."/>
            <person name="Ohm R.A."/>
            <person name="Pangilinan J."/>
            <person name="Pereira M.F."/>
            <person name="Perotto S."/>
            <person name="Peter M."/>
            <person name="Pfister S."/>
            <person name="Riley R."/>
            <person name="Sitrit Y."/>
            <person name="Stielow J.B."/>
            <person name="Szollosi G."/>
            <person name="Zifcakova L."/>
            <person name="Stursova M."/>
            <person name="Spatafora J.W."/>
            <person name="Tedersoo L."/>
            <person name="Vaario L.M."/>
            <person name="Yamada A."/>
            <person name="Yan M."/>
            <person name="Wang P."/>
            <person name="Xu J."/>
            <person name="Bruns T."/>
            <person name="Baldrian P."/>
            <person name="Vilgalys R."/>
            <person name="Dunand C."/>
            <person name="Henrissat B."/>
            <person name="Grigoriev I.V."/>
            <person name="Hibbett D."/>
            <person name="Nagy L.G."/>
            <person name="Martin F.M."/>
        </authorList>
    </citation>
    <scope>NUCLEOTIDE SEQUENCE</scope>
    <source>
        <strain evidence="2">UH-Tt-Lm1</strain>
    </source>
</reference>
<reference evidence="2" key="2">
    <citation type="submission" date="2020-11" db="EMBL/GenBank/DDBJ databases">
        <authorList>
            <consortium name="DOE Joint Genome Institute"/>
            <person name="Kuo A."/>
            <person name="Miyauchi S."/>
            <person name="Kiss E."/>
            <person name="Drula E."/>
            <person name="Kohler A."/>
            <person name="Sanchez-Garcia M."/>
            <person name="Andreopoulos B."/>
            <person name="Barry K.W."/>
            <person name="Bonito G."/>
            <person name="Buee M."/>
            <person name="Carver A."/>
            <person name="Chen C."/>
            <person name="Cichocki N."/>
            <person name="Clum A."/>
            <person name="Culley D."/>
            <person name="Crous P.W."/>
            <person name="Fauchery L."/>
            <person name="Girlanda M."/>
            <person name="Hayes R."/>
            <person name="Keri Z."/>
            <person name="Labutti K."/>
            <person name="Lipzen A."/>
            <person name="Lombard V."/>
            <person name="Magnuson J."/>
            <person name="Maillard F."/>
            <person name="Morin E."/>
            <person name="Murat C."/>
            <person name="Nolan M."/>
            <person name="Ohm R."/>
            <person name="Pangilinan J."/>
            <person name="Pereira M."/>
            <person name="Perotto S."/>
            <person name="Peter M."/>
            <person name="Riley R."/>
            <person name="Sitrit Y."/>
            <person name="Stielow B."/>
            <person name="Szollosi G."/>
            <person name="Zifcakova L."/>
            <person name="Stursova M."/>
            <person name="Spatafora J.W."/>
            <person name="Tedersoo L."/>
            <person name="Vaario L.-M."/>
            <person name="Yamada A."/>
            <person name="Yan M."/>
            <person name="Wang P."/>
            <person name="Xu J."/>
            <person name="Bruns T."/>
            <person name="Baldrian P."/>
            <person name="Vilgalys R."/>
            <person name="Henrissat B."/>
            <person name="Grigoriev I.V."/>
            <person name="Hibbett D."/>
            <person name="Nagy L.G."/>
            <person name="Martin F.M."/>
        </authorList>
    </citation>
    <scope>NUCLEOTIDE SEQUENCE</scope>
    <source>
        <strain evidence="2">UH-Tt-Lm1</strain>
    </source>
</reference>
<gene>
    <name evidence="2" type="ORF">BJ322DRAFT_1220204</name>
</gene>
<evidence type="ECO:0000313" key="2">
    <source>
        <dbReference type="EMBL" id="KAF9782241.1"/>
    </source>
</evidence>